<proteinExistence type="predicted"/>
<dbReference type="AlphaFoldDB" id="A0A268S4X7"/>
<name>A0A268S4X7_SHOCL</name>
<feature type="domain" description="Nudix hydrolase" evidence="7">
    <location>
        <begin position="59"/>
        <end position="193"/>
    </location>
</feature>
<evidence type="ECO:0000256" key="4">
    <source>
        <dbReference type="ARBA" id="ARBA00022801"/>
    </source>
</evidence>
<dbReference type="Pfam" id="PF00293">
    <property type="entry name" value="NUDIX"/>
    <property type="match status" value="1"/>
</dbReference>
<keyword evidence="6" id="KW-0464">Manganese</keyword>
<comment type="cofactor">
    <cofactor evidence="1">
        <name>Mn(2+)</name>
        <dbReference type="ChEBI" id="CHEBI:29035"/>
    </cofactor>
</comment>
<dbReference type="InterPro" id="IPR045121">
    <property type="entry name" value="CoAse"/>
</dbReference>
<dbReference type="EMBL" id="NPBS01000011">
    <property type="protein sequence ID" value="PAF27565.1"/>
    <property type="molecule type" value="Genomic_DNA"/>
</dbReference>
<dbReference type="Proteomes" id="UP000216133">
    <property type="component" value="Unassembled WGS sequence"/>
</dbReference>
<protein>
    <recommendedName>
        <fullName evidence="7">Nudix hydrolase domain-containing protein</fullName>
    </recommendedName>
</protein>
<evidence type="ECO:0000313" key="9">
    <source>
        <dbReference type="Proteomes" id="UP000216133"/>
    </source>
</evidence>
<evidence type="ECO:0000256" key="1">
    <source>
        <dbReference type="ARBA" id="ARBA00001936"/>
    </source>
</evidence>
<dbReference type="InterPro" id="IPR000086">
    <property type="entry name" value="NUDIX_hydrolase_dom"/>
</dbReference>
<gene>
    <name evidence="8" type="ORF">CHH61_02530</name>
</gene>
<evidence type="ECO:0000313" key="8">
    <source>
        <dbReference type="EMBL" id="PAF27565.1"/>
    </source>
</evidence>
<keyword evidence="5" id="KW-0460">Magnesium</keyword>
<comment type="cofactor">
    <cofactor evidence="2">
        <name>Mg(2+)</name>
        <dbReference type="ChEBI" id="CHEBI:18420"/>
    </cofactor>
</comment>
<dbReference type="GO" id="GO:0010945">
    <property type="term" value="F:coenzyme A diphosphatase activity"/>
    <property type="evidence" value="ECO:0007669"/>
    <property type="project" value="InterPro"/>
</dbReference>
<keyword evidence="4" id="KW-0378">Hydrolase</keyword>
<evidence type="ECO:0000256" key="6">
    <source>
        <dbReference type="ARBA" id="ARBA00023211"/>
    </source>
</evidence>
<dbReference type="CDD" id="cd03426">
    <property type="entry name" value="NUDIX_CoAse_Nudt7"/>
    <property type="match status" value="1"/>
</dbReference>
<dbReference type="PANTHER" id="PTHR12992">
    <property type="entry name" value="NUDIX HYDROLASE"/>
    <property type="match status" value="1"/>
</dbReference>
<evidence type="ECO:0000256" key="2">
    <source>
        <dbReference type="ARBA" id="ARBA00001946"/>
    </source>
</evidence>
<comment type="caution">
    <text evidence="8">The sequence shown here is derived from an EMBL/GenBank/DDBJ whole genome shotgun (WGS) entry which is preliminary data.</text>
</comment>
<accession>A0A268S4X7</accession>
<reference evidence="8 9" key="1">
    <citation type="submission" date="2017-07" db="EMBL/GenBank/DDBJ databases">
        <title>Isolation and whole genome analysis of endospore-forming bacteria from heroin.</title>
        <authorList>
            <person name="Kalinowski J."/>
            <person name="Ahrens B."/>
            <person name="Al-Dilaimi A."/>
            <person name="Winkler A."/>
            <person name="Wibberg D."/>
            <person name="Schleenbecker U."/>
            <person name="Ruckert C."/>
            <person name="Wolfel R."/>
            <person name="Grass G."/>
        </authorList>
    </citation>
    <scope>NUCLEOTIDE SEQUENCE [LARGE SCALE GENOMIC DNA]</scope>
    <source>
        <strain evidence="8 9">7523-2</strain>
    </source>
</reference>
<dbReference type="SUPFAM" id="SSF55811">
    <property type="entry name" value="Nudix"/>
    <property type="match status" value="1"/>
</dbReference>
<evidence type="ECO:0000259" key="7">
    <source>
        <dbReference type="PROSITE" id="PS51462"/>
    </source>
</evidence>
<evidence type="ECO:0000256" key="5">
    <source>
        <dbReference type="ARBA" id="ARBA00022842"/>
    </source>
</evidence>
<dbReference type="Gene3D" id="3.90.79.10">
    <property type="entry name" value="Nucleoside Triphosphate Pyrophosphohydrolase"/>
    <property type="match status" value="1"/>
</dbReference>
<evidence type="ECO:0000256" key="3">
    <source>
        <dbReference type="ARBA" id="ARBA00022723"/>
    </source>
</evidence>
<dbReference type="PROSITE" id="PS51462">
    <property type="entry name" value="NUDIX"/>
    <property type="match status" value="1"/>
</dbReference>
<sequence length="243" mass="27835">MRKQGLHPFLVSNVLHFFRFCSTIVIRSDTLLLIRRIPVLTIDEIKAKLKTADIYNKHTDREAAVLLPLVTINRELHILFQVRSLALRAQPGEICFPGGKIEPTDRDAKAAAIRECTEELGIDESDITVIAALPPVHTPQRTFIFPFLAEISSIEDISINNAEVDSWFTIPVAYLLSHPPLQGYMNITVQPGKGFPIEKIANRDAYEGRIYQMPEYFYEYNDYIIWGLTGRILKQFLDRLQHK</sequence>
<keyword evidence="3" id="KW-0479">Metal-binding</keyword>
<dbReference type="PANTHER" id="PTHR12992:SF11">
    <property type="entry name" value="MITOCHONDRIAL COENZYME A DIPHOSPHATASE NUDT8"/>
    <property type="match status" value="1"/>
</dbReference>
<organism evidence="8 9">
    <name type="scientific">Shouchella clausii</name>
    <name type="common">Alkalihalobacillus clausii</name>
    <dbReference type="NCBI Taxonomy" id="79880"/>
    <lineage>
        <taxon>Bacteria</taxon>
        <taxon>Bacillati</taxon>
        <taxon>Bacillota</taxon>
        <taxon>Bacilli</taxon>
        <taxon>Bacillales</taxon>
        <taxon>Bacillaceae</taxon>
        <taxon>Shouchella</taxon>
    </lineage>
</organism>
<dbReference type="GO" id="GO:0046872">
    <property type="term" value="F:metal ion binding"/>
    <property type="evidence" value="ECO:0007669"/>
    <property type="project" value="UniProtKB-KW"/>
</dbReference>
<dbReference type="InterPro" id="IPR015797">
    <property type="entry name" value="NUDIX_hydrolase-like_dom_sf"/>
</dbReference>